<gene>
    <name evidence="1" type="ORF">SAMN05216195_104287</name>
</gene>
<reference evidence="2" key="1">
    <citation type="submission" date="2016-10" db="EMBL/GenBank/DDBJ databases">
        <authorList>
            <person name="Varghese N."/>
            <person name="Submissions S."/>
        </authorList>
    </citation>
    <scope>NUCLEOTIDE SEQUENCE [LARGE SCALE GENOMIC DNA]</scope>
    <source>
        <strain evidence="2">CGMCC 4.578</strain>
    </source>
</reference>
<dbReference type="EMBL" id="FOFT01000004">
    <property type="protein sequence ID" value="SER20515.1"/>
    <property type="molecule type" value="Genomic_DNA"/>
</dbReference>
<evidence type="ECO:0000313" key="1">
    <source>
        <dbReference type="EMBL" id="SER20515.1"/>
    </source>
</evidence>
<dbReference type="Proteomes" id="UP000199028">
    <property type="component" value="Unassembled WGS sequence"/>
</dbReference>
<accession>A0A1H9MAP3</accession>
<organism evidence="1 2">
    <name type="scientific">Lentzea flaviverrucosa</name>
    <dbReference type="NCBI Taxonomy" id="200379"/>
    <lineage>
        <taxon>Bacteria</taxon>
        <taxon>Bacillati</taxon>
        <taxon>Actinomycetota</taxon>
        <taxon>Actinomycetes</taxon>
        <taxon>Pseudonocardiales</taxon>
        <taxon>Pseudonocardiaceae</taxon>
        <taxon>Lentzea</taxon>
    </lineage>
</organism>
<protein>
    <submittedName>
        <fullName evidence="1">Uncharacterized protein</fullName>
    </submittedName>
</protein>
<name>A0A1H9MAP3_9PSEU</name>
<proteinExistence type="predicted"/>
<evidence type="ECO:0000313" key="2">
    <source>
        <dbReference type="Proteomes" id="UP000199028"/>
    </source>
</evidence>
<dbReference type="AlphaFoldDB" id="A0A1H9MAP3"/>
<keyword evidence="2" id="KW-1185">Reference proteome</keyword>
<sequence length="66" mass="6876">MRSMGSPLASREVRQPALGVACGQAACLDLVGVSDLLCTLGRGGSLSEEDPCVSVFWRYCGMLALA</sequence>